<keyword evidence="3 9" id="KW-0808">Transferase</keyword>
<evidence type="ECO:0000256" key="5">
    <source>
        <dbReference type="ARBA" id="ARBA00022968"/>
    </source>
</evidence>
<dbReference type="Pfam" id="PF05679">
    <property type="entry name" value="CHGN"/>
    <property type="match status" value="1"/>
</dbReference>
<organism evidence="10 11">
    <name type="scientific">Batillaria attramentaria</name>
    <dbReference type="NCBI Taxonomy" id="370345"/>
    <lineage>
        <taxon>Eukaryota</taxon>
        <taxon>Metazoa</taxon>
        <taxon>Spiralia</taxon>
        <taxon>Lophotrochozoa</taxon>
        <taxon>Mollusca</taxon>
        <taxon>Gastropoda</taxon>
        <taxon>Caenogastropoda</taxon>
        <taxon>Sorbeoconcha</taxon>
        <taxon>Cerithioidea</taxon>
        <taxon>Batillariidae</taxon>
        <taxon>Batillaria</taxon>
    </lineage>
</organism>
<evidence type="ECO:0000256" key="9">
    <source>
        <dbReference type="RuleBase" id="RU364016"/>
    </source>
</evidence>
<evidence type="ECO:0000256" key="7">
    <source>
        <dbReference type="ARBA" id="ARBA00023034"/>
    </source>
</evidence>
<evidence type="ECO:0000256" key="6">
    <source>
        <dbReference type="ARBA" id="ARBA00022989"/>
    </source>
</evidence>
<name>A0ABD0K3C2_9CAEN</name>
<dbReference type="Proteomes" id="UP001519460">
    <property type="component" value="Unassembled WGS sequence"/>
</dbReference>
<protein>
    <recommendedName>
        <fullName evidence="9">Hexosyltransferase</fullName>
        <ecNumber evidence="9">2.4.1.-</ecNumber>
    </recommendedName>
</protein>
<keyword evidence="11" id="KW-1185">Reference proteome</keyword>
<dbReference type="InterPro" id="IPR029044">
    <property type="entry name" value="Nucleotide-diphossugar_trans"/>
</dbReference>
<sequence length="529" mass="61019">MQQILYQNYKEDKGSFKRTLKSKEVERAVTLHPVKDPNYQYRIFNYLRSVSILKQRQRQVQLLREVHLMDQLLGHRTLDGGETQRVGLMPGLNRFVAHDTDEVIPWEFFNKPIFSQFNNNPKRALEASLSGALDDAVMQVMELVNRNARVRGRTIDFKEILYGYRRVNPLVGTDYILDLLLIYRKHKGRKMTVQVRRHAYLQQSFMQIELIEENPIFRPKASVGEHVLHLFQKVAGRQGSVGAEQDKHKEVIHFIMPLAGRYKIFQRFMLNFEDVCLRRREPVRLIVVLYVNPEETDAYSKSVDLLQRYQRHYGADRIEIVHAQGQFSRGRGLELGAQRCHSDALLFMVDVDILMTPSSLTRIRLNTLLGRQVYFPIVFSQYDPQPVCEAQPQHCQCHANEGCTLIPTDFSSSAGYWRQFGFGIATMYRSDMLSVGGFDQSIVGWGKEDVDLYTKFIESNLTVFRAVDPGMTHVFHAITCDPSLDAAQLTMCVNSKAQSYAAAPLLANQVYAMPDIMRRHEKHALNIGR</sequence>
<dbReference type="EC" id="2.4.1.-" evidence="9"/>
<dbReference type="InterPro" id="IPR051227">
    <property type="entry name" value="CS_glycosyltransferase"/>
</dbReference>
<proteinExistence type="inferred from homology"/>
<dbReference type="PANTHER" id="PTHR12369:SF11">
    <property type="entry name" value="HEXOSYLTRANSFERASE"/>
    <property type="match status" value="1"/>
</dbReference>
<keyword evidence="6" id="KW-1133">Transmembrane helix</keyword>
<comment type="caution">
    <text evidence="10">The sequence shown here is derived from an EMBL/GenBank/DDBJ whole genome shotgun (WGS) entry which is preliminary data.</text>
</comment>
<dbReference type="AlphaFoldDB" id="A0ABD0K3C2"/>
<dbReference type="InterPro" id="IPR008428">
    <property type="entry name" value="Chond_GalNAc"/>
</dbReference>
<keyword evidence="4" id="KW-0812">Transmembrane</keyword>
<dbReference type="EMBL" id="JACVVK020000259">
    <property type="protein sequence ID" value="KAK7481602.1"/>
    <property type="molecule type" value="Genomic_DNA"/>
</dbReference>
<evidence type="ECO:0000256" key="2">
    <source>
        <dbReference type="ARBA" id="ARBA00009239"/>
    </source>
</evidence>
<keyword evidence="8" id="KW-0472">Membrane</keyword>
<comment type="similarity">
    <text evidence="2 9">Belongs to the chondroitin N-acetylgalactosaminyltransferase family.</text>
</comment>
<dbReference type="Gene3D" id="3.90.550.10">
    <property type="entry name" value="Spore Coat Polysaccharide Biosynthesis Protein SpsA, Chain A"/>
    <property type="match status" value="1"/>
</dbReference>
<dbReference type="GO" id="GO:0032580">
    <property type="term" value="C:Golgi cisterna membrane"/>
    <property type="evidence" value="ECO:0007669"/>
    <property type="project" value="UniProtKB-SubCell"/>
</dbReference>
<dbReference type="GO" id="GO:0016740">
    <property type="term" value="F:transferase activity"/>
    <property type="evidence" value="ECO:0007669"/>
    <property type="project" value="UniProtKB-KW"/>
</dbReference>
<evidence type="ECO:0000256" key="4">
    <source>
        <dbReference type="ARBA" id="ARBA00022692"/>
    </source>
</evidence>
<evidence type="ECO:0000256" key="3">
    <source>
        <dbReference type="ARBA" id="ARBA00022679"/>
    </source>
</evidence>
<evidence type="ECO:0000256" key="1">
    <source>
        <dbReference type="ARBA" id="ARBA00004447"/>
    </source>
</evidence>
<evidence type="ECO:0000313" key="11">
    <source>
        <dbReference type="Proteomes" id="UP001519460"/>
    </source>
</evidence>
<dbReference type="SUPFAM" id="SSF53448">
    <property type="entry name" value="Nucleotide-diphospho-sugar transferases"/>
    <property type="match status" value="1"/>
</dbReference>
<gene>
    <name evidence="10" type="ORF">BaRGS_00027118</name>
</gene>
<comment type="subcellular location">
    <subcellularLocation>
        <location evidence="1 9">Golgi apparatus</location>
        <location evidence="1 9">Golgi stack membrane</location>
        <topology evidence="1 9">Single-pass type II membrane protein</topology>
    </subcellularLocation>
</comment>
<accession>A0ABD0K3C2</accession>
<keyword evidence="7 9" id="KW-0333">Golgi apparatus</keyword>
<evidence type="ECO:0000313" key="10">
    <source>
        <dbReference type="EMBL" id="KAK7481602.1"/>
    </source>
</evidence>
<dbReference type="PANTHER" id="PTHR12369">
    <property type="entry name" value="CHONDROITIN SYNTHASE"/>
    <property type="match status" value="1"/>
</dbReference>
<keyword evidence="5 9" id="KW-0735">Signal-anchor</keyword>
<reference evidence="10 11" key="1">
    <citation type="journal article" date="2023" name="Sci. Data">
        <title>Genome assembly of the Korean intertidal mud-creeper Batillaria attramentaria.</title>
        <authorList>
            <person name="Patra A.K."/>
            <person name="Ho P.T."/>
            <person name="Jun S."/>
            <person name="Lee S.J."/>
            <person name="Kim Y."/>
            <person name="Won Y.J."/>
        </authorList>
    </citation>
    <scope>NUCLEOTIDE SEQUENCE [LARGE SCALE GENOMIC DNA]</scope>
    <source>
        <strain evidence="10">Wonlab-2016</strain>
    </source>
</reference>
<evidence type="ECO:0000256" key="8">
    <source>
        <dbReference type="ARBA" id="ARBA00023136"/>
    </source>
</evidence>